<proteinExistence type="predicted"/>
<protein>
    <submittedName>
        <fullName evidence="2">Uncharacterized protein</fullName>
    </submittedName>
</protein>
<evidence type="ECO:0000313" key="3">
    <source>
        <dbReference type="Proteomes" id="UP000054498"/>
    </source>
</evidence>
<keyword evidence="3" id="KW-1185">Reference proteome</keyword>
<dbReference type="KEGG" id="mng:MNEG_14510"/>
<dbReference type="AlphaFoldDB" id="A0A0D2J040"/>
<feature type="region of interest" description="Disordered" evidence="1">
    <location>
        <begin position="1"/>
        <end position="73"/>
    </location>
</feature>
<feature type="compositionally biased region" description="Low complexity" evidence="1">
    <location>
        <begin position="56"/>
        <end position="73"/>
    </location>
</feature>
<gene>
    <name evidence="2" type="ORF">MNEG_14510</name>
</gene>
<dbReference type="EMBL" id="KK104762">
    <property type="protein sequence ID" value="KIY93452.1"/>
    <property type="molecule type" value="Genomic_DNA"/>
</dbReference>
<dbReference type="GeneID" id="25732080"/>
<reference evidence="2 3" key="1">
    <citation type="journal article" date="2013" name="BMC Genomics">
        <title>Reconstruction of the lipid metabolism for the microalga Monoraphidium neglectum from its genome sequence reveals characteristics suitable for biofuel production.</title>
        <authorList>
            <person name="Bogen C."/>
            <person name="Al-Dilaimi A."/>
            <person name="Albersmeier A."/>
            <person name="Wichmann J."/>
            <person name="Grundmann M."/>
            <person name="Rupp O."/>
            <person name="Lauersen K.J."/>
            <person name="Blifernez-Klassen O."/>
            <person name="Kalinowski J."/>
            <person name="Goesmann A."/>
            <person name="Mussgnug J.H."/>
            <person name="Kruse O."/>
        </authorList>
    </citation>
    <scope>NUCLEOTIDE SEQUENCE [LARGE SCALE GENOMIC DNA]</scope>
    <source>
        <strain evidence="2 3">SAG 48.87</strain>
    </source>
</reference>
<sequence>MPPPALPTGPHADARPATATHVPDCSSPLKRGPASRGPGCGPDGGGGSPLKRMRGAAAAAQAPQAPHPGAAAADDAMAWALQASINGTVRGADGGVGGAGELDLLEEPEWPAPQIA</sequence>
<dbReference type="RefSeq" id="XP_013892472.1">
    <property type="nucleotide sequence ID" value="XM_014037018.1"/>
</dbReference>
<name>A0A0D2J040_9CHLO</name>
<dbReference type="Proteomes" id="UP000054498">
    <property type="component" value="Unassembled WGS sequence"/>
</dbReference>
<evidence type="ECO:0000313" key="2">
    <source>
        <dbReference type="EMBL" id="KIY93452.1"/>
    </source>
</evidence>
<evidence type="ECO:0000256" key="1">
    <source>
        <dbReference type="SAM" id="MobiDB-lite"/>
    </source>
</evidence>
<accession>A0A0D2J040</accession>
<feature type="region of interest" description="Disordered" evidence="1">
    <location>
        <begin position="89"/>
        <end position="116"/>
    </location>
</feature>
<organism evidence="2 3">
    <name type="scientific">Monoraphidium neglectum</name>
    <dbReference type="NCBI Taxonomy" id="145388"/>
    <lineage>
        <taxon>Eukaryota</taxon>
        <taxon>Viridiplantae</taxon>
        <taxon>Chlorophyta</taxon>
        <taxon>core chlorophytes</taxon>
        <taxon>Chlorophyceae</taxon>
        <taxon>CS clade</taxon>
        <taxon>Sphaeropleales</taxon>
        <taxon>Selenastraceae</taxon>
        <taxon>Monoraphidium</taxon>
    </lineage>
</organism>
<feature type="compositionally biased region" description="Gly residues" evidence="1">
    <location>
        <begin position="38"/>
        <end position="48"/>
    </location>
</feature>